<sequence>MPTMLGPNARLFVETQRRLTPPKYGLFSAASLVEGEDHVLAGGVEYFLPIDPTAVGHTAIECLGQGEDMGRVIPKGLPAGVGDPFEVYAGATCDMTGTSEGEIRQRAIDTLQAGEMQAVERRIWSDETPAIMAGADTEVVVSTAASLALAVGRLEHWLYTDYASAGVIHLPRFLGALADSLDLVQADGALLRTKLGTPVVFGDYPNTGPDGTAPTAGSVWIAATGDVLVRRTSVDALTDKSQSWFDPATNNVSGIVVRDYLVTFDEVAGAALVDLP</sequence>
<evidence type="ECO:0000313" key="2">
    <source>
        <dbReference type="Proteomes" id="UP000201202"/>
    </source>
</evidence>
<dbReference type="EMBL" id="KU963250">
    <property type="protein sequence ID" value="AMS02853.1"/>
    <property type="molecule type" value="Genomic_DNA"/>
</dbReference>
<reference evidence="1 2" key="1">
    <citation type="submission" date="2016-03" db="EMBL/GenBank/DDBJ databases">
        <authorList>
            <person name="Arora C."/>
            <person name="Burnet G."/>
            <person name="Bortz M."/>
            <person name="Conover D.H."/>
            <person name="Ghobrial J.A."/>
            <person name="Mezghani N.A."/>
            <person name="Thompson P.K."/>
            <person name="Ulbrich M.C."/>
            <person name="Furbee E.C."/>
            <person name="Grubb S.R."/>
            <person name="Warner M.H."/>
            <person name="Montgomery M.T."/>
            <person name="Garlena R.A."/>
            <person name="Russell D.A."/>
            <person name="Pope W.H."/>
            <person name="Jacobs-Sera D."/>
            <person name="Hendrix R.W."/>
            <person name="Hatfull G.F."/>
        </authorList>
    </citation>
    <scope>NUCLEOTIDE SEQUENCE [LARGE SCALE GENOMIC DNA]</scope>
</reference>
<dbReference type="GeneID" id="29126830"/>
<dbReference type="KEGG" id="vg:29126830"/>
<protein>
    <submittedName>
        <fullName evidence="1">Uncharacterized protein</fullName>
    </submittedName>
</protein>
<name>A0A142K9S0_9CAUD</name>
<accession>A0A142K9S0</accession>
<dbReference type="RefSeq" id="YP_009301945.1">
    <property type="nucleotide sequence ID" value="NC_031239.1"/>
</dbReference>
<evidence type="ECO:0000313" key="1">
    <source>
        <dbReference type="EMBL" id="AMS02853.1"/>
    </source>
</evidence>
<gene>
    <name evidence="1" type="primary">21</name>
    <name evidence="1" type="ORF">SEA_VIVI2_21</name>
</gene>
<organism evidence="1 2">
    <name type="scientific">Gordonia phage Vivi2</name>
    <dbReference type="NCBI Taxonomy" id="1821564"/>
    <lineage>
        <taxon>Viruses</taxon>
        <taxon>Duplodnaviria</taxon>
        <taxon>Heunggongvirae</taxon>
        <taxon>Uroviricota</taxon>
        <taxon>Caudoviricetes</taxon>
        <taxon>Stackebrandtviridae</taxon>
        <taxon>Schenleyvirinae</taxon>
        <taxon>Vividuovirus</taxon>
        <taxon>Vividuovirus vivi2</taxon>
    </lineage>
</organism>
<proteinExistence type="predicted"/>
<dbReference type="OrthoDB" id="6022at10239"/>
<dbReference type="Proteomes" id="UP000201202">
    <property type="component" value="Segment"/>
</dbReference>
<keyword evidence="2" id="KW-1185">Reference proteome</keyword>